<sequence>MSTHDDKTIALLHLLDEYEQLSNRYRANFIQGHQNLSRASFQNISVSKSRFGLDMFDLRPYPACKTIESGDEASSCFVVVDRLKTQKEREEQEELEEETSSEKAEQATPMEISNRKTKSSKAKLEKDTSVVTIDENDEKEPQFKDPIVQFGAFAPKELKTSQANFSAALLDSISLINLRHKISNLVTELETNQ</sequence>
<name>A0ABP0ZN40_9ASCO</name>
<dbReference type="GeneID" id="92207115"/>
<accession>A0ABP0ZN40</accession>
<evidence type="ECO:0000256" key="1">
    <source>
        <dbReference type="ARBA" id="ARBA00093634"/>
    </source>
</evidence>
<organism evidence="3 4">
    <name type="scientific">Lodderomyces beijingensis</name>
    <dbReference type="NCBI Taxonomy" id="1775926"/>
    <lineage>
        <taxon>Eukaryota</taxon>
        <taxon>Fungi</taxon>
        <taxon>Dikarya</taxon>
        <taxon>Ascomycota</taxon>
        <taxon>Saccharomycotina</taxon>
        <taxon>Pichiomycetes</taxon>
        <taxon>Debaryomycetaceae</taxon>
        <taxon>Candida/Lodderomyces clade</taxon>
        <taxon>Lodderomyces</taxon>
    </lineage>
</organism>
<dbReference type="InterPro" id="IPR040357">
    <property type="entry name" value="Vma22/CCDC115"/>
</dbReference>
<feature type="region of interest" description="Disordered" evidence="2">
    <location>
        <begin position="88"/>
        <end position="121"/>
    </location>
</feature>
<proteinExistence type="predicted"/>
<dbReference type="PANTHER" id="PTHR31996">
    <property type="entry name" value="COILED-COIL DOMAIN-CONTAINING PROTEIN 115"/>
    <property type="match status" value="1"/>
</dbReference>
<gene>
    <name evidence="3" type="ORF">LODBEIA_P19190</name>
</gene>
<protein>
    <recommendedName>
        <fullName evidence="1">Vacuolar ATPase assembly protein VMA22</fullName>
    </recommendedName>
</protein>
<dbReference type="EMBL" id="OZ022406">
    <property type="protein sequence ID" value="CAK9437541.1"/>
    <property type="molecule type" value="Genomic_DNA"/>
</dbReference>
<dbReference type="Proteomes" id="UP001497383">
    <property type="component" value="Chromosome 2"/>
</dbReference>
<evidence type="ECO:0000313" key="4">
    <source>
        <dbReference type="Proteomes" id="UP001497383"/>
    </source>
</evidence>
<reference evidence="3 4" key="1">
    <citation type="submission" date="2024-03" db="EMBL/GenBank/DDBJ databases">
        <authorList>
            <person name="Brejova B."/>
        </authorList>
    </citation>
    <scope>NUCLEOTIDE SEQUENCE [LARGE SCALE GENOMIC DNA]</scope>
    <source>
        <strain evidence="3 4">CBS 14171</strain>
    </source>
</reference>
<keyword evidence="4" id="KW-1185">Reference proteome</keyword>
<dbReference type="PANTHER" id="PTHR31996:SF2">
    <property type="entry name" value="COILED-COIL DOMAIN-CONTAINING PROTEIN 115"/>
    <property type="match status" value="1"/>
</dbReference>
<evidence type="ECO:0000313" key="3">
    <source>
        <dbReference type="EMBL" id="CAK9437541.1"/>
    </source>
</evidence>
<dbReference type="RefSeq" id="XP_066828857.1">
    <property type="nucleotide sequence ID" value="XM_066971860.1"/>
</dbReference>
<evidence type="ECO:0000256" key="2">
    <source>
        <dbReference type="SAM" id="MobiDB-lite"/>
    </source>
</evidence>
<dbReference type="Pfam" id="PF21730">
    <property type="entry name" value="Vma22_CCDC115"/>
    <property type="match status" value="1"/>
</dbReference>